<accession>A0ABT6M1N9</accession>
<evidence type="ECO:0000313" key="3">
    <source>
        <dbReference type="Proteomes" id="UP001160499"/>
    </source>
</evidence>
<name>A0ABT6M1N9_9ACTN</name>
<comment type="caution">
    <text evidence="2">The sequence shown here is derived from an EMBL/GenBank/DDBJ whole genome shotgun (WGS) entry which is preliminary data.</text>
</comment>
<gene>
    <name evidence="2" type="ORF">M2283_009342</name>
</gene>
<organism evidence="2 3">
    <name type="scientific">Streptomyces pseudovenezuelae</name>
    <dbReference type="NCBI Taxonomy" id="67350"/>
    <lineage>
        <taxon>Bacteria</taxon>
        <taxon>Bacillati</taxon>
        <taxon>Actinomycetota</taxon>
        <taxon>Actinomycetes</taxon>
        <taxon>Kitasatosporales</taxon>
        <taxon>Streptomycetaceae</taxon>
        <taxon>Streptomyces</taxon>
        <taxon>Streptomyces aurantiacus group</taxon>
    </lineage>
</organism>
<evidence type="ECO:0000313" key="2">
    <source>
        <dbReference type="EMBL" id="MDH6221995.1"/>
    </source>
</evidence>
<dbReference type="Proteomes" id="UP001160499">
    <property type="component" value="Unassembled WGS sequence"/>
</dbReference>
<feature type="region of interest" description="Disordered" evidence="1">
    <location>
        <begin position="1"/>
        <end position="53"/>
    </location>
</feature>
<sequence length="53" mass="5444">MGRGAGAGCGRLPDVAPDGSATQVTYGVLNLTRRDSADEPPWNRASANGPRCT</sequence>
<reference evidence="2 3" key="1">
    <citation type="submission" date="2023-04" db="EMBL/GenBank/DDBJ databases">
        <title>Forest soil microbial communities from Buena Vista Peninsula, Colon Province, Panama.</title>
        <authorList>
            <person name="Bouskill N."/>
        </authorList>
    </citation>
    <scope>NUCLEOTIDE SEQUENCE [LARGE SCALE GENOMIC DNA]</scope>
    <source>
        <strain evidence="2 3">GGS1</strain>
    </source>
</reference>
<dbReference type="EMBL" id="JARXVH010000028">
    <property type="protein sequence ID" value="MDH6221995.1"/>
    <property type="molecule type" value="Genomic_DNA"/>
</dbReference>
<keyword evidence="3" id="KW-1185">Reference proteome</keyword>
<evidence type="ECO:0000256" key="1">
    <source>
        <dbReference type="SAM" id="MobiDB-lite"/>
    </source>
</evidence>
<protein>
    <submittedName>
        <fullName evidence="2">Acyl esterase</fullName>
    </submittedName>
</protein>
<proteinExistence type="predicted"/>